<evidence type="ECO:0000256" key="6">
    <source>
        <dbReference type="SAM" id="MobiDB-lite"/>
    </source>
</evidence>
<keyword evidence="9" id="KW-1185">Reference proteome</keyword>
<comment type="similarity">
    <text evidence="2">Belongs to the Mediator complex subunit 17 family.</text>
</comment>
<keyword evidence="4" id="KW-0804">Transcription</keyword>
<feature type="compositionally biased region" description="Polar residues" evidence="6">
    <location>
        <begin position="250"/>
        <end position="260"/>
    </location>
</feature>
<evidence type="ECO:0000256" key="5">
    <source>
        <dbReference type="ARBA" id="ARBA00023242"/>
    </source>
</evidence>
<keyword evidence="7" id="KW-0812">Transmembrane</keyword>
<keyword evidence="5" id="KW-0539">Nucleus</keyword>
<dbReference type="Pfam" id="PF20479">
    <property type="entry name" value="TMEM128"/>
    <property type="match status" value="1"/>
</dbReference>
<dbReference type="InterPro" id="IPR033579">
    <property type="entry name" value="TMEM128"/>
</dbReference>
<dbReference type="GO" id="GO:0016592">
    <property type="term" value="C:mediator complex"/>
    <property type="evidence" value="ECO:0007669"/>
    <property type="project" value="InterPro"/>
</dbReference>
<dbReference type="InterPro" id="IPR019313">
    <property type="entry name" value="Mediator_Med17"/>
</dbReference>
<evidence type="ECO:0000313" key="9">
    <source>
        <dbReference type="Proteomes" id="UP000685013"/>
    </source>
</evidence>
<feature type="non-terminal residue" evidence="8">
    <location>
        <position position="1"/>
    </location>
</feature>
<dbReference type="AlphaFoldDB" id="A0AAV6N1K5"/>
<sequence length="887" mass="99999">MDGDMKVSVDKLPVKRLEAIEENGLERFPSDVGYEEKRLSLIRRIDFAWAIEKDDDKKKQKKASKESATPWQWQSMIENLQLAHQELSVIIDLINTVEANDAVTVAGMTRPKPLPNEVLSDLGVSVATKLQCFRHLGKYFKQSAKGLERQVAREARFYGALIRLQQNWKVKRQRVAAPAPANEGFTIDLFDNLSCDPSSVFRPSSSTIRVDRDSSGMLAISLPPNSCHSLRFGFLSGCNMENPLERGKNESTNSSNQSPIESEEFTNDDEYIKETNSLLRQVHHAIFSEQVFDLVNREAFNPSLGINVTGIRENYLQLSIDQGTSVFISLVPTGQSGQTVEDANTGILDNTNLPFDSLDGIELPDRSDPLEKKLRNPNYTTFEIYLQQIFHELVFVKSNDKPISSLSRQSGQPSNDGSGLLGHFCLSLAHRIFANKVLMELENVVWKVPFIQLISHPTWNSRKSSWTFFMEVPQSKLHPPIQARTSDSHQMKSVTKSQFQTKVVVNDDCITIEGEGAPDVVGLFKGNSKDMYSMNRYGCDLADLPVIILLQVASQIILWLHEEALTWGIKVSRDFLSLSFELEQGETLRLVAHVDPEDAQGCLSWWLVMDDGLTEDRKHNFDISDVVPEYRKFLGHLSLEVLQSTLMDLPAPFSAFNTRIYIVGVGIGIRRAPDVDLMQIFIWRISDGIDLESFLSSMSGGTPVAGGYMRQRHSQGYASSGDDIEDDACSRFQAMSFHTPKSRTWVEVVENVLWLASAAFIVYYGDRHSNMIILLWHDGRIRRPPLYLGMVAIGLNVVIFIYTSMSAWSIRRFNEKWEVASLSVLPIATLLGLISFCLLSFALWPIWGFLTIPLLFTLFMACMVVFPSIIIGKFRPQSPQSDVLRTD</sequence>
<protein>
    <submittedName>
        <fullName evidence="8">Mediator of RNA polymerase II transcription subunit 17</fullName>
    </submittedName>
</protein>
<comment type="caution">
    <text evidence="8">The sequence shown here is derived from an EMBL/GenBank/DDBJ whole genome shotgun (WGS) entry which is preliminary data.</text>
</comment>
<organism evidence="8 9">
    <name type="scientific">Cucurbita argyrosperma subsp. sororia</name>
    <dbReference type="NCBI Taxonomy" id="37648"/>
    <lineage>
        <taxon>Eukaryota</taxon>
        <taxon>Viridiplantae</taxon>
        <taxon>Streptophyta</taxon>
        <taxon>Embryophyta</taxon>
        <taxon>Tracheophyta</taxon>
        <taxon>Spermatophyta</taxon>
        <taxon>Magnoliopsida</taxon>
        <taxon>eudicotyledons</taxon>
        <taxon>Gunneridae</taxon>
        <taxon>Pentapetalae</taxon>
        <taxon>rosids</taxon>
        <taxon>fabids</taxon>
        <taxon>Cucurbitales</taxon>
        <taxon>Cucurbitaceae</taxon>
        <taxon>Cucurbiteae</taxon>
        <taxon>Cucurbita</taxon>
    </lineage>
</organism>
<evidence type="ECO:0000313" key="8">
    <source>
        <dbReference type="EMBL" id="KAG6589859.1"/>
    </source>
</evidence>
<keyword evidence="7" id="KW-0472">Membrane</keyword>
<keyword evidence="3" id="KW-0805">Transcription regulation</keyword>
<dbReference type="PANTHER" id="PTHR13114:SF7">
    <property type="entry name" value="MEDIATOR OF RNA POLYMERASE II TRANSCRIPTION SUBUNIT 17"/>
    <property type="match status" value="1"/>
</dbReference>
<keyword evidence="7" id="KW-1133">Transmembrane helix</keyword>
<dbReference type="GO" id="GO:0006357">
    <property type="term" value="P:regulation of transcription by RNA polymerase II"/>
    <property type="evidence" value="ECO:0007669"/>
    <property type="project" value="InterPro"/>
</dbReference>
<feature type="transmembrane region" description="Helical" evidence="7">
    <location>
        <begin position="850"/>
        <end position="871"/>
    </location>
</feature>
<feature type="transmembrane region" description="Helical" evidence="7">
    <location>
        <begin position="785"/>
        <end position="810"/>
    </location>
</feature>
<proteinExistence type="inferred from homology"/>
<feature type="transmembrane region" description="Helical" evidence="7">
    <location>
        <begin position="822"/>
        <end position="844"/>
    </location>
</feature>
<dbReference type="Proteomes" id="UP000685013">
    <property type="component" value="Chromosome 10"/>
</dbReference>
<evidence type="ECO:0000256" key="1">
    <source>
        <dbReference type="ARBA" id="ARBA00004123"/>
    </source>
</evidence>
<name>A0AAV6N1K5_9ROSI</name>
<evidence type="ECO:0000256" key="7">
    <source>
        <dbReference type="SAM" id="Phobius"/>
    </source>
</evidence>
<accession>A0AAV6N1K5</accession>
<evidence type="ECO:0000256" key="4">
    <source>
        <dbReference type="ARBA" id="ARBA00023163"/>
    </source>
</evidence>
<dbReference type="PANTHER" id="PTHR13114">
    <property type="entry name" value="MEDIATOR OF RNA POLYMERASE II TRANSCRIPTION SUBUNIT 17"/>
    <property type="match status" value="1"/>
</dbReference>
<dbReference type="GO" id="GO:0003712">
    <property type="term" value="F:transcription coregulator activity"/>
    <property type="evidence" value="ECO:0007669"/>
    <property type="project" value="InterPro"/>
</dbReference>
<evidence type="ECO:0000256" key="2">
    <source>
        <dbReference type="ARBA" id="ARBA00005635"/>
    </source>
</evidence>
<dbReference type="GO" id="GO:0070847">
    <property type="term" value="C:core mediator complex"/>
    <property type="evidence" value="ECO:0007669"/>
    <property type="project" value="TreeGrafter"/>
</dbReference>
<comment type="subcellular location">
    <subcellularLocation>
        <location evidence="1">Nucleus</location>
    </subcellularLocation>
</comment>
<feature type="region of interest" description="Disordered" evidence="6">
    <location>
        <begin position="243"/>
        <end position="267"/>
    </location>
</feature>
<evidence type="ECO:0000256" key="3">
    <source>
        <dbReference type="ARBA" id="ARBA00023015"/>
    </source>
</evidence>
<gene>
    <name evidence="8" type="primary">MED17</name>
    <name evidence="8" type="ORF">SDJN03_15282</name>
</gene>
<reference evidence="8 9" key="1">
    <citation type="journal article" date="2021" name="Hortic Res">
        <title>The domestication of Cucurbita argyrosperma as revealed by the genome of its wild relative.</title>
        <authorList>
            <person name="Barrera-Redondo J."/>
            <person name="Sanchez-de la Vega G."/>
            <person name="Aguirre-Liguori J.A."/>
            <person name="Castellanos-Morales G."/>
            <person name="Gutierrez-Guerrero Y.T."/>
            <person name="Aguirre-Dugua X."/>
            <person name="Aguirre-Planter E."/>
            <person name="Tenaillon M.I."/>
            <person name="Lira-Saade R."/>
            <person name="Eguiarte L.E."/>
        </authorList>
    </citation>
    <scope>NUCLEOTIDE SEQUENCE [LARGE SCALE GENOMIC DNA]</scope>
    <source>
        <strain evidence="8">JBR-2021</strain>
    </source>
</reference>
<dbReference type="EMBL" id="JAGKQH010000010">
    <property type="protein sequence ID" value="KAG6589859.1"/>
    <property type="molecule type" value="Genomic_DNA"/>
</dbReference>